<feature type="region of interest" description="Disordered" evidence="1">
    <location>
        <begin position="17"/>
        <end position="74"/>
    </location>
</feature>
<sequence length="109" mass="12339">MEQGWANGQEWFENIPLAGEMHGEDEEGNSFRNLDEEDAAYRGVKLPKRHDRTSDSKSRSSKPESSHGGLLSGLGTMMQDRIDWLSEDRREDFVEWKADIMSRIGPAAA</sequence>
<protein>
    <submittedName>
        <fullName evidence="2">Uncharacterized protein</fullName>
    </submittedName>
</protein>
<accession>X1REC5</accession>
<proteinExistence type="predicted"/>
<dbReference type="EMBL" id="BARW01004282">
    <property type="protein sequence ID" value="GAI61480.1"/>
    <property type="molecule type" value="Genomic_DNA"/>
</dbReference>
<dbReference type="AlphaFoldDB" id="X1REC5"/>
<reference evidence="2" key="1">
    <citation type="journal article" date="2014" name="Front. Microbiol.">
        <title>High frequency of phylogenetically diverse reductive dehalogenase-homologous genes in deep subseafloor sedimentary metagenomes.</title>
        <authorList>
            <person name="Kawai M."/>
            <person name="Futagami T."/>
            <person name="Toyoda A."/>
            <person name="Takaki Y."/>
            <person name="Nishi S."/>
            <person name="Hori S."/>
            <person name="Arai W."/>
            <person name="Tsubouchi T."/>
            <person name="Morono Y."/>
            <person name="Uchiyama I."/>
            <person name="Ito T."/>
            <person name="Fujiyama A."/>
            <person name="Inagaki F."/>
            <person name="Takami H."/>
        </authorList>
    </citation>
    <scope>NUCLEOTIDE SEQUENCE</scope>
    <source>
        <strain evidence="2">Expedition CK06-06</strain>
    </source>
</reference>
<name>X1REC5_9ZZZZ</name>
<comment type="caution">
    <text evidence="2">The sequence shown here is derived from an EMBL/GenBank/DDBJ whole genome shotgun (WGS) entry which is preliminary data.</text>
</comment>
<feature type="compositionally biased region" description="Basic and acidic residues" evidence="1">
    <location>
        <begin position="52"/>
        <end position="65"/>
    </location>
</feature>
<evidence type="ECO:0000256" key="1">
    <source>
        <dbReference type="SAM" id="MobiDB-lite"/>
    </source>
</evidence>
<organism evidence="2">
    <name type="scientific">marine sediment metagenome</name>
    <dbReference type="NCBI Taxonomy" id="412755"/>
    <lineage>
        <taxon>unclassified sequences</taxon>
        <taxon>metagenomes</taxon>
        <taxon>ecological metagenomes</taxon>
    </lineage>
</organism>
<evidence type="ECO:0000313" key="2">
    <source>
        <dbReference type="EMBL" id="GAI61480.1"/>
    </source>
</evidence>
<gene>
    <name evidence="2" type="ORF">S12H4_10157</name>
</gene>